<keyword evidence="1" id="KW-1133">Transmembrane helix</keyword>
<reference evidence="2" key="1">
    <citation type="submission" date="2020-10" db="EMBL/GenBank/DDBJ databases">
        <authorList>
            <person name="Castelo-Branco R."/>
            <person name="Eusebio N."/>
            <person name="Adriana R."/>
            <person name="Vieira A."/>
            <person name="Brugerolle De Fraissinette N."/>
            <person name="Rezende De Castro R."/>
            <person name="Schneider M.P."/>
            <person name="Vasconcelos V."/>
            <person name="Leao P.N."/>
        </authorList>
    </citation>
    <scope>NUCLEOTIDE SEQUENCE</scope>
    <source>
        <strain evidence="2">LEGE 11479</strain>
    </source>
</reference>
<name>A0A928ZUS4_LEPEC</name>
<organism evidence="2 3">
    <name type="scientific">Leptolyngbya cf. ectocarpi LEGE 11479</name>
    <dbReference type="NCBI Taxonomy" id="1828722"/>
    <lineage>
        <taxon>Bacteria</taxon>
        <taxon>Bacillati</taxon>
        <taxon>Cyanobacteriota</taxon>
        <taxon>Cyanophyceae</taxon>
        <taxon>Leptolyngbyales</taxon>
        <taxon>Leptolyngbyaceae</taxon>
        <taxon>Leptolyngbya group</taxon>
        <taxon>Leptolyngbya</taxon>
    </lineage>
</organism>
<dbReference type="RefSeq" id="WP_193993788.1">
    <property type="nucleotide sequence ID" value="NZ_JADEXP010000121.1"/>
</dbReference>
<accession>A0A928ZUS4</accession>
<proteinExistence type="predicted"/>
<feature type="transmembrane region" description="Helical" evidence="1">
    <location>
        <begin position="50"/>
        <end position="67"/>
    </location>
</feature>
<feature type="transmembrane region" description="Helical" evidence="1">
    <location>
        <begin position="20"/>
        <end position="44"/>
    </location>
</feature>
<dbReference type="EMBL" id="JADEXP010000121">
    <property type="protein sequence ID" value="MBE9067829.1"/>
    <property type="molecule type" value="Genomic_DNA"/>
</dbReference>
<dbReference type="Proteomes" id="UP000615026">
    <property type="component" value="Unassembled WGS sequence"/>
</dbReference>
<keyword evidence="1" id="KW-0812">Transmembrane</keyword>
<evidence type="ECO:0000256" key="1">
    <source>
        <dbReference type="SAM" id="Phobius"/>
    </source>
</evidence>
<gene>
    <name evidence="2" type="ORF">IQ260_14335</name>
</gene>
<comment type="caution">
    <text evidence="2">The sequence shown here is derived from an EMBL/GenBank/DDBJ whole genome shotgun (WGS) entry which is preliminary data.</text>
</comment>
<sequence>MTLLTRFLKLLEFLETAQDVFDFLSTPVGLSGVLAICLYFPIQFLGCDPSAAATLACTVALTFFCLVEQPKF</sequence>
<dbReference type="AlphaFoldDB" id="A0A928ZUS4"/>
<keyword evidence="3" id="KW-1185">Reference proteome</keyword>
<protein>
    <submittedName>
        <fullName evidence="2">Uncharacterized protein</fullName>
    </submittedName>
</protein>
<keyword evidence="1" id="KW-0472">Membrane</keyword>
<evidence type="ECO:0000313" key="3">
    <source>
        <dbReference type="Proteomes" id="UP000615026"/>
    </source>
</evidence>
<evidence type="ECO:0000313" key="2">
    <source>
        <dbReference type="EMBL" id="MBE9067829.1"/>
    </source>
</evidence>